<organism evidence="2 3">
    <name type="scientific">Jatropha curcas</name>
    <name type="common">Barbados nut</name>
    <dbReference type="NCBI Taxonomy" id="180498"/>
    <lineage>
        <taxon>Eukaryota</taxon>
        <taxon>Viridiplantae</taxon>
        <taxon>Streptophyta</taxon>
        <taxon>Embryophyta</taxon>
        <taxon>Tracheophyta</taxon>
        <taxon>Spermatophyta</taxon>
        <taxon>Magnoliopsida</taxon>
        <taxon>eudicotyledons</taxon>
        <taxon>Gunneridae</taxon>
        <taxon>Pentapetalae</taxon>
        <taxon>rosids</taxon>
        <taxon>fabids</taxon>
        <taxon>Malpighiales</taxon>
        <taxon>Euphorbiaceae</taxon>
        <taxon>Crotonoideae</taxon>
        <taxon>Jatropheae</taxon>
        <taxon>Jatropha</taxon>
    </lineage>
</organism>
<feature type="transmembrane region" description="Helical" evidence="1">
    <location>
        <begin position="139"/>
        <end position="155"/>
    </location>
</feature>
<dbReference type="OrthoDB" id="1692153at2759"/>
<dbReference type="Proteomes" id="UP000027138">
    <property type="component" value="Unassembled WGS sequence"/>
</dbReference>
<proteinExistence type="predicted"/>
<keyword evidence="1" id="KW-0812">Transmembrane</keyword>
<evidence type="ECO:0000313" key="2">
    <source>
        <dbReference type="EMBL" id="KDP21872.1"/>
    </source>
</evidence>
<keyword evidence="1" id="KW-1133">Transmembrane helix</keyword>
<evidence type="ECO:0000256" key="1">
    <source>
        <dbReference type="SAM" id="Phobius"/>
    </source>
</evidence>
<accession>A0A067JDG6</accession>
<sequence length="186" mass="21719">MQAAKQQSWQIKINARGRANKFHFKFKASKINSTWKFLKFSLFLRLHQFLLQVKSDSTPTQQKSTLKSKFLKFFRKFRAPRTKKQSIAEEKNSVLQYPESKVSADPLSRSTNEELFVGILALLSLFFKNSGIVKARTSMVFLIVTLVISATMLPWDKYIYHGTKDYAFQLVWKAWNYAASSLWFSR</sequence>
<protein>
    <submittedName>
        <fullName evidence="2">Uncharacterized protein</fullName>
    </submittedName>
</protein>
<gene>
    <name evidence="2" type="ORF">JCGZ_00659</name>
</gene>
<evidence type="ECO:0000313" key="3">
    <source>
        <dbReference type="Proteomes" id="UP000027138"/>
    </source>
</evidence>
<dbReference type="EMBL" id="KK915560">
    <property type="protein sequence ID" value="KDP21872.1"/>
    <property type="molecule type" value="Genomic_DNA"/>
</dbReference>
<keyword evidence="3" id="KW-1185">Reference proteome</keyword>
<keyword evidence="1" id="KW-0472">Membrane</keyword>
<dbReference type="KEGG" id="jcu:105649109"/>
<dbReference type="AlphaFoldDB" id="A0A067JDG6"/>
<name>A0A067JDG6_JATCU</name>
<reference evidence="2 3" key="1">
    <citation type="journal article" date="2014" name="PLoS ONE">
        <title>Global Analysis of Gene Expression Profiles in Physic Nut (Jatropha curcas L.) Seedlings Exposed to Salt Stress.</title>
        <authorList>
            <person name="Zhang L."/>
            <person name="Zhang C."/>
            <person name="Wu P."/>
            <person name="Chen Y."/>
            <person name="Li M."/>
            <person name="Jiang H."/>
            <person name="Wu G."/>
        </authorList>
    </citation>
    <scope>NUCLEOTIDE SEQUENCE [LARGE SCALE GENOMIC DNA]</scope>
    <source>
        <strain evidence="3">cv. GZQX0401</strain>
        <tissue evidence="2">Young leaves</tissue>
    </source>
</reference>